<reference evidence="2 3" key="1">
    <citation type="submission" date="2024-02" db="EMBL/GenBank/DDBJ databases">
        <authorList>
            <person name="Chen Y."/>
            <person name="Shah S."/>
            <person name="Dougan E. K."/>
            <person name="Thang M."/>
            <person name="Chan C."/>
        </authorList>
    </citation>
    <scope>NUCLEOTIDE SEQUENCE [LARGE SCALE GENOMIC DNA]</scope>
</reference>
<evidence type="ECO:0000256" key="1">
    <source>
        <dbReference type="SAM" id="MobiDB-lite"/>
    </source>
</evidence>
<name>A0ABP0L4W1_9DINO</name>
<feature type="compositionally biased region" description="Basic and acidic residues" evidence="1">
    <location>
        <begin position="101"/>
        <end position="111"/>
    </location>
</feature>
<keyword evidence="3" id="KW-1185">Reference proteome</keyword>
<proteinExistence type="predicted"/>
<comment type="caution">
    <text evidence="2">The sequence shown here is derived from an EMBL/GenBank/DDBJ whole genome shotgun (WGS) entry which is preliminary data.</text>
</comment>
<feature type="compositionally biased region" description="Basic and acidic residues" evidence="1">
    <location>
        <begin position="51"/>
        <end position="68"/>
    </location>
</feature>
<feature type="non-terminal residue" evidence="2">
    <location>
        <position position="150"/>
    </location>
</feature>
<feature type="region of interest" description="Disordered" evidence="1">
    <location>
        <begin position="1"/>
        <end position="123"/>
    </location>
</feature>
<evidence type="ECO:0000313" key="3">
    <source>
        <dbReference type="Proteomes" id="UP001642484"/>
    </source>
</evidence>
<organism evidence="2 3">
    <name type="scientific">Durusdinium trenchii</name>
    <dbReference type="NCBI Taxonomy" id="1381693"/>
    <lineage>
        <taxon>Eukaryota</taxon>
        <taxon>Sar</taxon>
        <taxon>Alveolata</taxon>
        <taxon>Dinophyceae</taxon>
        <taxon>Suessiales</taxon>
        <taxon>Symbiodiniaceae</taxon>
        <taxon>Durusdinium</taxon>
    </lineage>
</organism>
<sequence>MVGAIENWDWGEWEWPETVEDNPNSNPPNSAEVLPPNPDQMNEVKAGAVGGEHETKEIKGSTDRDGKTKQAMRAAQSTPAEWEKPAVEPKRKPKAKPTKKKAQENGDEKKSKTYNKTDYGKAKNDFFDAFPSRIWHTSALKPTATRITQK</sequence>
<feature type="compositionally biased region" description="Basic residues" evidence="1">
    <location>
        <begin position="91"/>
        <end position="100"/>
    </location>
</feature>
<dbReference type="EMBL" id="CAXAMN010011006">
    <property type="protein sequence ID" value="CAK9033440.1"/>
    <property type="molecule type" value="Genomic_DNA"/>
</dbReference>
<dbReference type="Proteomes" id="UP001642484">
    <property type="component" value="Unassembled WGS sequence"/>
</dbReference>
<accession>A0ABP0L4W1</accession>
<protein>
    <submittedName>
        <fullName evidence="2">Uncharacterized protein</fullName>
    </submittedName>
</protein>
<feature type="compositionally biased region" description="Basic and acidic residues" evidence="1">
    <location>
        <begin position="81"/>
        <end position="90"/>
    </location>
</feature>
<feature type="compositionally biased region" description="Acidic residues" evidence="1">
    <location>
        <begin position="9"/>
        <end position="20"/>
    </location>
</feature>
<gene>
    <name evidence="2" type="ORF">CCMP2556_LOCUS19078</name>
</gene>
<evidence type="ECO:0000313" key="2">
    <source>
        <dbReference type="EMBL" id="CAK9033440.1"/>
    </source>
</evidence>